<dbReference type="PRINTS" id="PR00725">
    <property type="entry name" value="DADACBPTASE1"/>
</dbReference>
<organism evidence="9 10">
    <name type="scientific">Peptoniphilus stercorisuis</name>
    <dbReference type="NCBI Taxonomy" id="1436965"/>
    <lineage>
        <taxon>Bacteria</taxon>
        <taxon>Bacillati</taxon>
        <taxon>Bacillota</taxon>
        <taxon>Tissierellia</taxon>
        <taxon>Tissierellales</taxon>
        <taxon>Peptoniphilaceae</taxon>
        <taxon>Peptoniphilus</taxon>
    </lineage>
</organism>
<keyword evidence="5" id="KW-0573">Peptidoglycan synthesis</keyword>
<evidence type="ECO:0000256" key="2">
    <source>
        <dbReference type="ARBA" id="ARBA00022729"/>
    </source>
</evidence>
<evidence type="ECO:0000313" key="10">
    <source>
        <dbReference type="Proteomes" id="UP001519306"/>
    </source>
</evidence>
<protein>
    <submittedName>
        <fullName evidence="9">D-alanyl-D-alanine carboxypeptidase (Penicillin-binding protein 5/6)</fullName>
        <ecNumber evidence="9">3.4.16.4</ecNumber>
    </submittedName>
</protein>
<dbReference type="Gene3D" id="3.40.710.10">
    <property type="entry name" value="DD-peptidase/beta-lactamase superfamily"/>
    <property type="match status" value="1"/>
</dbReference>
<keyword evidence="10" id="KW-1185">Reference proteome</keyword>
<evidence type="ECO:0000256" key="7">
    <source>
        <dbReference type="RuleBase" id="RU004016"/>
    </source>
</evidence>
<proteinExistence type="inferred from homology"/>
<evidence type="ECO:0000259" key="8">
    <source>
        <dbReference type="Pfam" id="PF00768"/>
    </source>
</evidence>
<comment type="caution">
    <text evidence="9">The sequence shown here is derived from an EMBL/GenBank/DDBJ whole genome shotgun (WGS) entry which is preliminary data.</text>
</comment>
<evidence type="ECO:0000256" key="5">
    <source>
        <dbReference type="ARBA" id="ARBA00022984"/>
    </source>
</evidence>
<keyword evidence="6" id="KW-0961">Cell wall biogenesis/degradation</keyword>
<gene>
    <name evidence="9" type="ORF">J2Z71_001339</name>
</gene>
<dbReference type="Pfam" id="PF00768">
    <property type="entry name" value="Peptidase_S11"/>
    <property type="match status" value="1"/>
</dbReference>
<evidence type="ECO:0000256" key="3">
    <source>
        <dbReference type="ARBA" id="ARBA00022801"/>
    </source>
</evidence>
<keyword evidence="2" id="KW-0732">Signal</keyword>
<dbReference type="EC" id="3.4.16.4" evidence="9"/>
<dbReference type="InterPro" id="IPR012338">
    <property type="entry name" value="Beta-lactam/transpept-like"/>
</dbReference>
<reference evidence="9 10" key="1">
    <citation type="submission" date="2021-03" db="EMBL/GenBank/DDBJ databases">
        <title>Genomic Encyclopedia of Type Strains, Phase IV (KMG-IV): sequencing the most valuable type-strain genomes for metagenomic binning, comparative biology and taxonomic classification.</title>
        <authorList>
            <person name="Goeker M."/>
        </authorList>
    </citation>
    <scope>NUCLEOTIDE SEQUENCE [LARGE SCALE GENOMIC DNA]</scope>
    <source>
        <strain evidence="9 10">DSM 27563</strain>
    </source>
</reference>
<dbReference type="InterPro" id="IPR001967">
    <property type="entry name" value="Peptidase_S11_N"/>
</dbReference>
<dbReference type="GO" id="GO:0009002">
    <property type="term" value="F:serine-type D-Ala-D-Ala carboxypeptidase activity"/>
    <property type="evidence" value="ECO:0007669"/>
    <property type="project" value="UniProtKB-EC"/>
</dbReference>
<keyword evidence="9" id="KW-0121">Carboxypeptidase</keyword>
<name>A0ABS4KDE7_9FIRM</name>
<evidence type="ECO:0000256" key="1">
    <source>
        <dbReference type="ARBA" id="ARBA00007164"/>
    </source>
</evidence>
<comment type="similarity">
    <text evidence="1 7">Belongs to the peptidase S11 family.</text>
</comment>
<keyword evidence="3 9" id="KW-0378">Hydrolase</keyword>
<accession>A0ABS4KDE7</accession>
<dbReference type="RefSeq" id="WP_210061287.1">
    <property type="nucleotide sequence ID" value="NZ_JAGGLJ010000012.1"/>
</dbReference>
<dbReference type="InterPro" id="IPR018044">
    <property type="entry name" value="Peptidase_S11"/>
</dbReference>
<evidence type="ECO:0000256" key="6">
    <source>
        <dbReference type="ARBA" id="ARBA00023316"/>
    </source>
</evidence>
<feature type="domain" description="Peptidase S11 D-alanyl-D-alanine carboxypeptidase A N-terminal" evidence="8">
    <location>
        <begin position="57"/>
        <end position="284"/>
    </location>
</feature>
<dbReference type="PANTHER" id="PTHR21581:SF6">
    <property type="entry name" value="TRAFFICKING PROTEIN PARTICLE COMPLEX SUBUNIT 12"/>
    <property type="match status" value="1"/>
</dbReference>
<dbReference type="Proteomes" id="UP001519306">
    <property type="component" value="Unassembled WGS sequence"/>
</dbReference>
<evidence type="ECO:0000313" key="9">
    <source>
        <dbReference type="EMBL" id="MBP2025792.1"/>
    </source>
</evidence>
<dbReference type="PANTHER" id="PTHR21581">
    <property type="entry name" value="D-ALANYL-D-ALANINE CARBOXYPEPTIDASE"/>
    <property type="match status" value="1"/>
</dbReference>
<keyword evidence="4" id="KW-0133">Cell shape</keyword>
<evidence type="ECO:0000256" key="4">
    <source>
        <dbReference type="ARBA" id="ARBA00022960"/>
    </source>
</evidence>
<keyword evidence="9" id="KW-0645">Protease</keyword>
<dbReference type="SUPFAM" id="SSF56601">
    <property type="entry name" value="beta-lactamase/transpeptidase-like"/>
    <property type="match status" value="1"/>
</dbReference>
<dbReference type="EMBL" id="JAGGLJ010000012">
    <property type="protein sequence ID" value="MBP2025792.1"/>
    <property type="molecule type" value="Genomic_DNA"/>
</dbReference>
<sequence length="307" mass="34876">MKKFLRAFIFIFVLMFFIKFAFFDNNVRLKRFISAHKENTFTTNFNYSDEQKQIFDNNISSKSAIVINLNTKEIIYSKNPDEKIYPASLTKIMTTIIGIEEYDNINELVTIPNNIFDNLAYTHASIAGFKALDNVLYKDLLYGAMLPSGADATSSIEYFISKDEANFVKLMNKKAKKLKMKNSHFSNSSGLHNNKNYSTVEDLAKLLSYSLNDGDFKAIFTKNKHTTYNGLVLKSSFFNSVENNSISNNYILGAKTGFTPEAGLCLATYGIKNNNEYITITANALGNNHLENTHILDNIYLYNEVIK</sequence>